<protein>
    <submittedName>
        <fullName evidence="1">NRDE family protein</fullName>
    </submittedName>
</protein>
<dbReference type="EMBL" id="JBANCF010000005">
    <property type="protein sequence ID" value="MEM0573442.1"/>
    <property type="molecule type" value="Genomic_DNA"/>
</dbReference>
<name>A0AB35YRQ8_9FLAO</name>
<evidence type="ECO:0000313" key="3">
    <source>
        <dbReference type="Proteomes" id="UP001388259"/>
    </source>
</evidence>
<proteinExistence type="predicted"/>
<dbReference type="AlphaFoldDB" id="A0AB35YRQ8"/>
<organism evidence="1 3">
    <name type="scientific">Aequorivita flava</name>
    <dbReference type="NCBI Taxonomy" id="3114371"/>
    <lineage>
        <taxon>Bacteria</taxon>
        <taxon>Pseudomonadati</taxon>
        <taxon>Bacteroidota</taxon>
        <taxon>Flavobacteriia</taxon>
        <taxon>Flavobacteriales</taxon>
        <taxon>Flavobacteriaceae</taxon>
        <taxon>Aequorivita</taxon>
    </lineage>
</organism>
<evidence type="ECO:0000313" key="1">
    <source>
        <dbReference type="EMBL" id="MEM0518490.1"/>
    </source>
</evidence>
<dbReference type="RefSeq" id="WP_279450174.1">
    <property type="nucleotide sequence ID" value="NZ_JAZBJM010000005.1"/>
</dbReference>
<dbReference type="InterPro" id="IPR008551">
    <property type="entry name" value="TANGO2"/>
</dbReference>
<dbReference type="PANTHER" id="PTHR17985">
    <property type="entry name" value="SER/THR-RICH PROTEIN T10 IN DGCR REGION"/>
    <property type="match status" value="1"/>
</dbReference>
<evidence type="ECO:0000313" key="4">
    <source>
        <dbReference type="Proteomes" id="UP001390963"/>
    </source>
</evidence>
<sequence length="238" mass="27139">MCTVTFIPKPNNGFILTSNRDETPGRATFPPQIYTEENVNLLYPKDAVAGGTWIGVSEKKRVVTLMNGGFVAHKRKDFYRKSRGIVVKDLLKTNGLKVEVENYNFKDIEPFTAIIVEWNSLIKLYQLVWDGIAYHFSELLLAPHIWSSSPLYPKNLKMKREEWFSAFLLNFPKPSGAEILHFHKEAGEGDLNSNLIMDRGFIKTKSITQISNSADGIAMRYEDLQTGIRSDSEIDLQY</sequence>
<dbReference type="Proteomes" id="UP001390963">
    <property type="component" value="Unassembled WGS sequence"/>
</dbReference>
<accession>A0AB35YRQ8</accession>
<evidence type="ECO:0000313" key="2">
    <source>
        <dbReference type="EMBL" id="MEM0573442.1"/>
    </source>
</evidence>
<reference evidence="1 4" key="1">
    <citation type="submission" date="2024-01" db="EMBL/GenBank/DDBJ databases">
        <title>Aequorivita flavus sp. nov., isolated from deep-sea sediment.</title>
        <authorList>
            <person name="Chen X."/>
        </authorList>
    </citation>
    <scope>NUCLEOTIDE SEQUENCE</scope>
    <source>
        <strain evidence="1">MCCC 1A16923</strain>
        <strain evidence="2 4">MCCC 1A16935</strain>
    </source>
</reference>
<dbReference type="Proteomes" id="UP001388259">
    <property type="component" value="Unassembled WGS sequence"/>
</dbReference>
<dbReference type="Pfam" id="PF05742">
    <property type="entry name" value="TANGO2"/>
    <property type="match status" value="1"/>
</dbReference>
<dbReference type="EMBL" id="JAZBJM010000005">
    <property type="protein sequence ID" value="MEM0518490.1"/>
    <property type="molecule type" value="Genomic_DNA"/>
</dbReference>
<gene>
    <name evidence="2" type="ORF">VZD24_07950</name>
    <name evidence="1" type="ORF">VZD85_09025</name>
</gene>
<keyword evidence="4" id="KW-1185">Reference proteome</keyword>
<comment type="caution">
    <text evidence="1">The sequence shown here is derived from an EMBL/GenBank/DDBJ whole genome shotgun (WGS) entry which is preliminary data.</text>
</comment>
<dbReference type="PANTHER" id="PTHR17985:SF8">
    <property type="entry name" value="TRANSPORT AND GOLGI ORGANIZATION PROTEIN 2 HOMOLOG"/>
    <property type="match status" value="1"/>
</dbReference>